<evidence type="ECO:0000313" key="2">
    <source>
        <dbReference type="Proteomes" id="UP000177574"/>
    </source>
</evidence>
<dbReference type="EMBL" id="MGET01000043">
    <property type="protein sequence ID" value="OGL89345.1"/>
    <property type="molecule type" value="Genomic_DNA"/>
</dbReference>
<proteinExistence type="predicted"/>
<dbReference type="Pfam" id="PF18908">
    <property type="entry name" value="DUF5663"/>
    <property type="match status" value="1"/>
</dbReference>
<reference evidence="1 2" key="1">
    <citation type="journal article" date="2016" name="Nat. Commun.">
        <title>Thousands of microbial genomes shed light on interconnected biogeochemical processes in an aquifer system.</title>
        <authorList>
            <person name="Anantharaman K."/>
            <person name="Brown C.T."/>
            <person name="Hug L.A."/>
            <person name="Sharon I."/>
            <person name="Castelle C.J."/>
            <person name="Probst A.J."/>
            <person name="Thomas B.C."/>
            <person name="Singh A."/>
            <person name="Wilkins M.J."/>
            <person name="Karaoz U."/>
            <person name="Brodie E.L."/>
            <person name="Williams K.H."/>
            <person name="Hubbard S.S."/>
            <person name="Banfield J.F."/>
        </authorList>
    </citation>
    <scope>NUCLEOTIDE SEQUENCE [LARGE SCALE GENOMIC DNA]</scope>
</reference>
<sequence length="105" mass="11729">MPTNTPQTLEAFVDKLIDEKGLSSMADDVLKQMKEDLLSRVEDRVNAEMLETLPADRVESFEALLNEESSSGDDVAAFLKEHVPNFDEVLANALMGFRHTYLNLG</sequence>
<name>A0A1F7VFR8_9BACT</name>
<organism evidence="1 2">
    <name type="scientific">Candidatus Uhrbacteria bacterium RIFCSPLOWO2_02_FULL_53_10</name>
    <dbReference type="NCBI Taxonomy" id="1802411"/>
    <lineage>
        <taxon>Bacteria</taxon>
        <taxon>Candidatus Uhriibacteriota</taxon>
    </lineage>
</organism>
<protein>
    <submittedName>
        <fullName evidence="1">Uncharacterized protein</fullName>
    </submittedName>
</protein>
<dbReference type="AlphaFoldDB" id="A0A1F7VFR8"/>
<comment type="caution">
    <text evidence="1">The sequence shown here is derived from an EMBL/GenBank/DDBJ whole genome shotgun (WGS) entry which is preliminary data.</text>
</comment>
<dbReference type="Proteomes" id="UP000177574">
    <property type="component" value="Unassembled WGS sequence"/>
</dbReference>
<accession>A0A1F7VFR8</accession>
<gene>
    <name evidence="1" type="ORF">A3I45_02825</name>
</gene>
<evidence type="ECO:0000313" key="1">
    <source>
        <dbReference type="EMBL" id="OGL89345.1"/>
    </source>
</evidence>
<dbReference type="InterPro" id="IPR043722">
    <property type="entry name" value="DUF5663"/>
</dbReference>